<keyword evidence="18 24" id="KW-1133">Transmembrane helix</keyword>
<evidence type="ECO:0000256" key="6">
    <source>
        <dbReference type="ARBA" id="ARBA00004650"/>
    </source>
</evidence>
<feature type="region of interest" description="Disordered" evidence="25">
    <location>
        <begin position="119"/>
        <end position="147"/>
    </location>
</feature>
<evidence type="ECO:0000259" key="27">
    <source>
        <dbReference type="Pfam" id="PF00517"/>
    </source>
</evidence>
<feature type="region of interest" description="Disordered" evidence="25">
    <location>
        <begin position="772"/>
        <end position="800"/>
    </location>
</feature>
<evidence type="ECO:0000256" key="19">
    <source>
        <dbReference type="ARBA" id="ARBA00023046"/>
    </source>
</evidence>
<evidence type="ECO:0000256" key="13">
    <source>
        <dbReference type="ARBA" id="ARBA00022703"/>
    </source>
</evidence>
<evidence type="ECO:0000256" key="1">
    <source>
        <dbReference type="ARBA" id="ARBA00004402"/>
    </source>
</evidence>
<evidence type="ECO:0000256" key="5">
    <source>
        <dbReference type="ARBA" id="ARBA00004578"/>
    </source>
</evidence>
<dbReference type="GO" id="GO:0020002">
    <property type="term" value="C:host cell plasma membrane"/>
    <property type="evidence" value="ECO:0007669"/>
    <property type="project" value="UniProtKB-SubCell"/>
</dbReference>
<evidence type="ECO:0000256" key="11">
    <source>
        <dbReference type="ARBA" id="ARBA00022685"/>
    </source>
</evidence>
<evidence type="ECO:0000313" key="28">
    <source>
        <dbReference type="EMBL" id="AAO22481.1"/>
    </source>
</evidence>
<feature type="domain" description="Retroviral envelope protein GP41-like" evidence="27">
    <location>
        <begin position="575"/>
        <end position="747"/>
    </location>
</feature>
<feature type="transmembrane region" description="Helical" evidence="24">
    <location>
        <begin position="559"/>
        <end position="582"/>
    </location>
</feature>
<comment type="subunit">
    <text evidence="24">The mature envelope protein (Env) consists of a homotrimer of non-covalently associated gp120-gp41 heterodimers. The resulting complex protrudes from the virus surface as a spike.</text>
</comment>
<keyword evidence="20 24" id="KW-0472">Membrane</keyword>
<comment type="subcellular location">
    <subcellularLocation>
        <location evidence="3">Host cell membrane</location>
        <topology evidence="3">Peripheral membrane protein</topology>
    </subcellularLocation>
    <subcellularLocation>
        <location evidence="1">Host cell membrane</location>
        <topology evidence="1">Single-pass type I membrane protein</topology>
    </subcellularLocation>
    <subcellularLocation>
        <location evidence="2">Host endosome membrane</location>
        <topology evidence="2">Peripheral membrane protein</topology>
    </subcellularLocation>
    <subcellularLocation>
        <location evidence="5">Host endosome membrane</location>
        <topology evidence="5">Single-pass type I membrane protein</topology>
    </subcellularLocation>
    <subcellularLocation>
        <location evidence="6">Virion membrane</location>
        <topology evidence="6">Peripheral membrane protein</topology>
    </subcellularLocation>
    <subcellularLocation>
        <location evidence="4">Virion membrane</location>
        <topology evidence="4">Single-pass type I membrane protein</topology>
    </subcellularLocation>
</comment>
<keyword evidence="9 24" id="KW-0945">Host-virus interaction</keyword>
<feature type="transmembrane region" description="Helical" evidence="24">
    <location>
        <begin position="726"/>
        <end position="747"/>
    </location>
</feature>
<evidence type="ECO:0000256" key="4">
    <source>
        <dbReference type="ARBA" id="ARBA00004563"/>
    </source>
</evidence>
<evidence type="ECO:0000256" key="18">
    <source>
        <dbReference type="ARBA" id="ARBA00022989"/>
    </source>
</evidence>
<protein>
    <recommendedName>
        <fullName evidence="24">Envelope glycoprotein gp160</fullName>
    </recommendedName>
    <component>
        <recommendedName>
            <fullName evidence="24">Surface protein gp120</fullName>
            <shortName evidence="24">SU</shortName>
        </recommendedName>
        <alternativeName>
            <fullName evidence="24">Glycoprotein 120</fullName>
            <shortName evidence="24">gp120</shortName>
        </alternativeName>
    </component>
    <component>
        <recommendedName>
            <fullName evidence="24">Transmembrane protein gp41</fullName>
            <shortName evidence="24">TM</shortName>
        </recommendedName>
    </component>
</protein>
<proteinExistence type="predicted"/>
<dbReference type="GO" id="GO:0046718">
    <property type="term" value="P:symbiont entry into host cell"/>
    <property type="evidence" value="ECO:0007669"/>
    <property type="project" value="UniProtKB-KW"/>
</dbReference>
<dbReference type="GO" id="GO:0055036">
    <property type="term" value="C:virion membrane"/>
    <property type="evidence" value="ECO:0007669"/>
    <property type="project" value="UniProtKB-SubCell"/>
</dbReference>
<evidence type="ECO:0000256" key="12">
    <source>
        <dbReference type="ARBA" id="ARBA00022692"/>
    </source>
</evidence>
<keyword evidence="12 24" id="KW-0812">Transmembrane</keyword>
<evidence type="ECO:0000256" key="24">
    <source>
        <dbReference type="RuleBase" id="RU363095"/>
    </source>
</evidence>
<keyword evidence="13 24" id="KW-0053">Apoptosis</keyword>
<evidence type="ECO:0000256" key="14">
    <source>
        <dbReference type="ARBA" id="ARBA00022804"/>
    </source>
</evidence>
<dbReference type="EMBL" id="AY159322">
    <property type="protein sequence ID" value="AAO22481.1"/>
    <property type="molecule type" value="Genomic_DNA"/>
</dbReference>
<keyword evidence="10 24" id="KW-1162">Viral penetration into host cytoplasm</keyword>
<dbReference type="GO" id="GO:0039663">
    <property type="term" value="P:membrane fusion involved in viral entry into host cell"/>
    <property type="evidence" value="ECO:0007669"/>
    <property type="project" value="UniProtKB-KW"/>
</dbReference>
<evidence type="ECO:0000256" key="8">
    <source>
        <dbReference type="ARBA" id="ARBA00022511"/>
    </source>
</evidence>
<evidence type="ECO:0000256" key="21">
    <source>
        <dbReference type="ARBA" id="ARBA00023157"/>
    </source>
</evidence>
<evidence type="ECO:0000256" key="16">
    <source>
        <dbReference type="ARBA" id="ARBA00022870"/>
    </source>
</evidence>
<keyword evidence="19 24" id="KW-1039">Host endosome</keyword>
<gene>
    <name evidence="28" type="primary">env</name>
</gene>
<feature type="domain" description="Human immunodeficiency virus 1 envelope glycoprotein Gp120" evidence="26">
    <location>
        <begin position="21"/>
        <end position="557"/>
    </location>
</feature>
<dbReference type="Gene3D" id="2.170.40.20">
    <property type="entry name" value="Human immunodeficiency virus 1, Gp160, envelope glycoprotein"/>
    <property type="match status" value="2"/>
</dbReference>
<keyword evidence="7 24" id="KW-1168">Fusion of virus membrane with host membrane</keyword>
<dbReference type="GO" id="GO:0019031">
    <property type="term" value="C:viral envelope"/>
    <property type="evidence" value="ECO:0007669"/>
    <property type="project" value="UniProtKB-KW"/>
</dbReference>
<dbReference type="GO" id="GO:0005198">
    <property type="term" value="F:structural molecule activity"/>
    <property type="evidence" value="ECO:0007669"/>
    <property type="project" value="InterPro"/>
</dbReference>
<evidence type="ECO:0000256" key="20">
    <source>
        <dbReference type="ARBA" id="ARBA00023136"/>
    </source>
</evidence>
<dbReference type="SUPFAM" id="SSF58069">
    <property type="entry name" value="Virus ectodomain"/>
    <property type="match status" value="1"/>
</dbReference>
<keyword evidence="8 24" id="KW-1032">Host cell membrane</keyword>
<organismHost>
    <name type="scientific">Pan troglodytes</name>
    <name type="common">Chimpanzee</name>
    <dbReference type="NCBI Taxonomy" id="9598"/>
</organismHost>
<organism evidence="28 29">
    <name type="scientific">Simian immunodeficiency virus</name>
    <name type="common">SIV</name>
    <dbReference type="NCBI Taxonomy" id="11723"/>
    <lineage>
        <taxon>Viruses</taxon>
        <taxon>Riboviria</taxon>
        <taxon>Pararnavirae</taxon>
        <taxon>Artverviricota</taxon>
        <taxon>Revtraviricetes</taxon>
        <taxon>Ortervirales</taxon>
        <taxon>Retroviridae</taxon>
        <taxon>Orthoretrovirinae</taxon>
        <taxon>Lentivirus</taxon>
        <taxon>Lentivirus simimdef</taxon>
    </lineage>
</organism>
<evidence type="ECO:0000256" key="2">
    <source>
        <dbReference type="ARBA" id="ARBA00004433"/>
    </source>
</evidence>
<name>Q7ZB13_SIV</name>
<dbReference type="GO" id="GO:0044175">
    <property type="term" value="C:host cell endosome membrane"/>
    <property type="evidence" value="ECO:0007669"/>
    <property type="project" value="UniProtKB-SubCell"/>
</dbReference>
<dbReference type="InterPro" id="IPR000328">
    <property type="entry name" value="GP41-like"/>
</dbReference>
<keyword evidence="16 24" id="KW-1043">Host membrane</keyword>
<dbReference type="Proteomes" id="UP000258537">
    <property type="component" value="Segment"/>
</dbReference>
<sequence length="890" mass="101292">MLRYLRYIVLGIIVSVIVGEQWVTVYYGTPKWHKARTHLFCATDNNSFWVTTSCVPSLLHYEEQHIPNITENFTGPIEENEIVTQAWGAISSMIDAVLKPCVRLTPYCVKMKCTEGQNETEQATAKTTTPVPTTTTPSTTTSSSTNKTTTPVLVVEKQNNETTTQQNRVCKFNTTGLCRDCKLEIEENFRYEDVTCTKLNKTGSATNSTEPEYECYMTSCNATVITQDRNKASTDRMTFRLCAPPGFVLLKCNEKLNKTKLCGNVSAVQCTAPLPATISTMFGFNGTKHDYDELIQTNPRKGKDEFHDHKYVYRVDKKWGLQVRCRRKGNRSIISTPSSTGLLFYHGLEPGKNLRKGKCQLEGKWGQALHSLSLELRKINDSIYKDNHNMTCKSSNNKKNTTGCHLKTISISESTVKGEPGAETIMLLCGGEYFFCNWTKIWKAWNSKQSSVWYPYMSRNIRQIVGDWHKVGKKIYMPPVSGFNNEIRCTNDVTEMFFEVQKTDDDNGYIIKFIPQDWIQNQYTAVGAHYKLVKVDPIGFAPTDIHRHHLPNTRQKRGAVLLGMLGLLGLAGSAMGSVAVALTVQSQTLLNGIVEQQKVLLSLIDQHSELLKLTIWGVKNLQVRLTALEEYVADQSRLSVWGCSFSQVCHTSVKWPNNSIVPNWTSETWLEWDRRVNSIVTNMTIDLQRAYELEQRNIFELQKLGDLNFHGLTGFDLTWWLKYVKIGLLVVVVIIGLRMLACLWSVLGKFRQGYRPLPYVFKGDYLRPHNLKRPDREGGEEPDLEKQNIKSESSRQESRKPWKPEQVRSWLKRSTLYIWLKNLQAVIEYGWQELKAAGAALYQVLQGFAQRLWSRGYQLGLSGVRGAAAFGRGIWNIPRRIRQGAEALLN</sequence>
<organismHost>
    <name type="scientific">Cercopithecidae</name>
    <name type="common">Old World monkeys</name>
    <dbReference type="NCBI Taxonomy" id="9527"/>
</organismHost>
<evidence type="ECO:0000256" key="17">
    <source>
        <dbReference type="ARBA" id="ARBA00022879"/>
    </source>
</evidence>
<evidence type="ECO:0000259" key="26">
    <source>
        <dbReference type="Pfam" id="PF00516"/>
    </source>
</evidence>
<evidence type="ECO:0000256" key="3">
    <source>
        <dbReference type="ARBA" id="ARBA00004505"/>
    </source>
</evidence>
<dbReference type="InterPro" id="IPR036377">
    <property type="entry name" value="Gp120_core_sf"/>
</dbReference>
<evidence type="ECO:0000256" key="25">
    <source>
        <dbReference type="SAM" id="MobiDB-lite"/>
    </source>
</evidence>
<evidence type="ECO:0000256" key="22">
    <source>
        <dbReference type="ARBA" id="ARBA00023180"/>
    </source>
</evidence>
<keyword evidence="21" id="KW-1015">Disulfide bond</keyword>
<evidence type="ECO:0000256" key="15">
    <source>
        <dbReference type="ARBA" id="ARBA00022844"/>
    </source>
</evidence>
<comment type="caution">
    <text evidence="24">Lacks conserved residue(s) required for the propagation of feature annotation.</text>
</comment>
<dbReference type="Gene3D" id="1.10.287.210">
    <property type="match status" value="1"/>
</dbReference>
<keyword evidence="15 24" id="KW-0946">Virion</keyword>
<evidence type="ECO:0000313" key="29">
    <source>
        <dbReference type="Proteomes" id="UP000258537"/>
    </source>
</evidence>
<keyword evidence="11 24" id="KW-0165">Cleavage on pair of basic residues</keyword>
<dbReference type="SUPFAM" id="SSF56502">
    <property type="entry name" value="gp120 core"/>
    <property type="match status" value="1"/>
</dbReference>
<evidence type="ECO:0000256" key="9">
    <source>
        <dbReference type="ARBA" id="ARBA00022581"/>
    </source>
</evidence>
<feature type="transmembrane region" description="Helical" evidence="24">
    <location>
        <begin position="6"/>
        <end position="27"/>
    </location>
</feature>
<dbReference type="Pfam" id="PF00517">
    <property type="entry name" value="GP41"/>
    <property type="match status" value="1"/>
</dbReference>
<reference evidence="28 29" key="1">
    <citation type="journal article" date="2003" name="J. Virol.">
        <title>Characterization and comparison of recombinant simian immunodeficiency virus from drill (Mandrillus leucophaeus) and mandrill (Mandrillus sphinx) isolates.</title>
        <authorList>
            <person name="Hu J."/>
            <person name="Switzer W.M."/>
            <person name="Foley B.T."/>
            <person name="Robertson D.L."/>
            <person name="Goeken R.M."/>
            <person name="Korber B.T."/>
            <person name="Hirsch V.M."/>
            <person name="Beer B.E."/>
        </authorList>
    </citation>
    <scope>NUCLEOTIDE SEQUENCE [LARGE SCALE GENOMIC DNA]</scope>
    <source>
        <strain evidence="28">SIVmnd5440</strain>
    </source>
</reference>
<keyword evidence="14 24" id="KW-1161">Viral attachment to host cell</keyword>
<dbReference type="InterPro" id="IPR000777">
    <property type="entry name" value="HIV1_Gp120"/>
</dbReference>
<evidence type="ECO:0000256" key="10">
    <source>
        <dbReference type="ARBA" id="ARBA00022595"/>
    </source>
</evidence>
<dbReference type="GO" id="GO:0019062">
    <property type="term" value="P:virion attachment to host cell"/>
    <property type="evidence" value="ECO:0007669"/>
    <property type="project" value="UniProtKB-UniRule"/>
</dbReference>
<feature type="compositionally biased region" description="Low complexity" evidence="25">
    <location>
        <begin position="123"/>
        <end position="147"/>
    </location>
</feature>
<keyword evidence="17 24" id="KW-0261">Viral envelope protein</keyword>
<keyword evidence="23 24" id="KW-1160">Virus entry into host cell</keyword>
<accession>Q7ZB13</accession>
<evidence type="ECO:0000256" key="7">
    <source>
        <dbReference type="ARBA" id="ARBA00022506"/>
    </source>
</evidence>
<evidence type="ECO:0000256" key="23">
    <source>
        <dbReference type="ARBA" id="ARBA00023296"/>
    </source>
</evidence>
<keyword evidence="22" id="KW-0325">Glycoprotein</keyword>
<dbReference type="Pfam" id="PF00516">
    <property type="entry name" value="GP120"/>
    <property type="match status" value="1"/>
</dbReference>
<comment type="domain">
    <text evidence="24">The 17 amino acids long immunosuppressive region is present in many retroviral envelope proteins. Synthetic peptides derived from this relatively conserved sequence inhibit immune function in vitro and in vivo.</text>
</comment>